<reference evidence="1 3" key="1">
    <citation type="submission" date="2015-09" db="EMBL/GenBank/DDBJ databases">
        <authorList>
            <consortium name="Pathogen Informatics"/>
        </authorList>
    </citation>
    <scope>NUCLEOTIDE SEQUENCE [LARGE SCALE GENOMIC DNA]</scope>
    <source>
        <strain evidence="1 3">2789STDY5834865</strain>
    </source>
</reference>
<keyword evidence="4" id="KW-1185">Reference proteome</keyword>
<dbReference type="EMBL" id="CZAB01000033">
    <property type="protein sequence ID" value="CUP42566.1"/>
    <property type="molecule type" value="Genomic_DNA"/>
</dbReference>
<name>A0A174N4E2_9FIRM</name>
<accession>A0A174N4E2</accession>
<sequence>MSMYGNRLVKHEALKRWVKTISLDNINSVDIGGELFELTEESKKILGIQIALFSKLVELVKDIYRFNYLI</sequence>
<dbReference type="AlphaFoldDB" id="A0A174N4E2"/>
<dbReference type="RefSeq" id="WP_022200334.1">
    <property type="nucleotide sequence ID" value="NZ_CATYWZ010000098.1"/>
</dbReference>
<evidence type="ECO:0000313" key="2">
    <source>
        <dbReference type="EMBL" id="SQB11288.1"/>
    </source>
</evidence>
<reference evidence="2 4" key="2">
    <citation type="submission" date="2018-06" db="EMBL/GenBank/DDBJ databases">
        <authorList>
            <consortium name="Pathogen Informatics"/>
            <person name="Doyle S."/>
        </authorList>
    </citation>
    <scope>NUCLEOTIDE SEQUENCE [LARGE SCALE GENOMIC DNA]</scope>
    <source>
        <strain evidence="2 4">NCTC11224</strain>
    </source>
</reference>
<dbReference type="Proteomes" id="UP000095512">
    <property type="component" value="Unassembled WGS sequence"/>
</dbReference>
<evidence type="ECO:0000313" key="4">
    <source>
        <dbReference type="Proteomes" id="UP000251853"/>
    </source>
</evidence>
<gene>
    <name evidence="1" type="ORF">ERS852480_03305</name>
    <name evidence="2" type="ORF">NCTC11224_02645</name>
</gene>
<proteinExistence type="predicted"/>
<organism evidence="1 3">
    <name type="scientific">Enterocloster clostridioformis</name>
    <dbReference type="NCBI Taxonomy" id="1531"/>
    <lineage>
        <taxon>Bacteria</taxon>
        <taxon>Bacillati</taxon>
        <taxon>Bacillota</taxon>
        <taxon>Clostridia</taxon>
        <taxon>Lachnospirales</taxon>
        <taxon>Lachnospiraceae</taxon>
        <taxon>Enterocloster</taxon>
    </lineage>
</organism>
<evidence type="ECO:0000313" key="1">
    <source>
        <dbReference type="EMBL" id="CUP42566.1"/>
    </source>
</evidence>
<dbReference type="EMBL" id="UAVW01000009">
    <property type="protein sequence ID" value="SQB11288.1"/>
    <property type="molecule type" value="Genomic_DNA"/>
</dbReference>
<evidence type="ECO:0000313" key="3">
    <source>
        <dbReference type="Proteomes" id="UP000095512"/>
    </source>
</evidence>
<protein>
    <submittedName>
        <fullName evidence="1">Uncharacterized protein</fullName>
    </submittedName>
</protein>
<dbReference type="Proteomes" id="UP000251853">
    <property type="component" value="Unassembled WGS sequence"/>
</dbReference>